<dbReference type="Proteomes" id="UP001168540">
    <property type="component" value="Unassembled WGS sequence"/>
</dbReference>
<gene>
    <name evidence="5" type="ORF">QU481_09560</name>
</gene>
<dbReference type="SMART" id="SM00895">
    <property type="entry name" value="FCD"/>
    <property type="match status" value="1"/>
</dbReference>
<dbReference type="Pfam" id="PF00392">
    <property type="entry name" value="GntR"/>
    <property type="match status" value="1"/>
</dbReference>
<dbReference type="SMART" id="SM00345">
    <property type="entry name" value="HTH_GNTR"/>
    <property type="match status" value="1"/>
</dbReference>
<protein>
    <submittedName>
        <fullName evidence="5">GntR family transcriptional regulator</fullName>
    </submittedName>
</protein>
<dbReference type="InterPro" id="IPR011711">
    <property type="entry name" value="GntR_C"/>
</dbReference>
<dbReference type="PANTHER" id="PTHR43537">
    <property type="entry name" value="TRANSCRIPTIONAL REGULATOR, GNTR FAMILY"/>
    <property type="match status" value="1"/>
</dbReference>
<evidence type="ECO:0000313" key="6">
    <source>
        <dbReference type="Proteomes" id="UP001168540"/>
    </source>
</evidence>
<evidence type="ECO:0000259" key="4">
    <source>
        <dbReference type="PROSITE" id="PS50949"/>
    </source>
</evidence>
<reference evidence="5" key="1">
    <citation type="submission" date="2023-06" db="EMBL/GenBank/DDBJ databases">
        <authorList>
            <person name="Zhang S."/>
        </authorList>
    </citation>
    <scope>NUCLEOTIDE SEQUENCE</scope>
    <source>
        <strain evidence="5">SG2303</strain>
    </source>
</reference>
<dbReference type="PROSITE" id="PS50949">
    <property type="entry name" value="HTH_GNTR"/>
    <property type="match status" value="1"/>
</dbReference>
<evidence type="ECO:0000256" key="2">
    <source>
        <dbReference type="ARBA" id="ARBA00023125"/>
    </source>
</evidence>
<evidence type="ECO:0000313" key="5">
    <source>
        <dbReference type="EMBL" id="MDN0075133.1"/>
    </source>
</evidence>
<keyword evidence="3" id="KW-0804">Transcription</keyword>
<dbReference type="InterPro" id="IPR036388">
    <property type="entry name" value="WH-like_DNA-bd_sf"/>
</dbReference>
<proteinExistence type="predicted"/>
<keyword evidence="1" id="KW-0805">Transcription regulation</keyword>
<dbReference type="Gene3D" id="1.10.10.10">
    <property type="entry name" value="Winged helix-like DNA-binding domain superfamily/Winged helix DNA-binding domain"/>
    <property type="match status" value="1"/>
</dbReference>
<evidence type="ECO:0000256" key="1">
    <source>
        <dbReference type="ARBA" id="ARBA00023015"/>
    </source>
</evidence>
<dbReference type="RefSeq" id="WP_289829729.1">
    <property type="nucleotide sequence ID" value="NZ_JAUEDK010000014.1"/>
</dbReference>
<dbReference type="InterPro" id="IPR008920">
    <property type="entry name" value="TF_FadR/GntR_C"/>
</dbReference>
<dbReference type="Pfam" id="PF07729">
    <property type="entry name" value="FCD"/>
    <property type="match status" value="1"/>
</dbReference>
<dbReference type="InterPro" id="IPR036390">
    <property type="entry name" value="WH_DNA-bd_sf"/>
</dbReference>
<dbReference type="SUPFAM" id="SSF46785">
    <property type="entry name" value="Winged helix' DNA-binding domain"/>
    <property type="match status" value="1"/>
</dbReference>
<feature type="domain" description="HTH gntR-type" evidence="4">
    <location>
        <begin position="29"/>
        <end position="96"/>
    </location>
</feature>
<evidence type="ECO:0000256" key="3">
    <source>
        <dbReference type="ARBA" id="ARBA00023163"/>
    </source>
</evidence>
<organism evidence="5 6">
    <name type="scientific">Crenobacter oryzisoli</name>
    <dbReference type="NCBI Taxonomy" id="3056844"/>
    <lineage>
        <taxon>Bacteria</taxon>
        <taxon>Pseudomonadati</taxon>
        <taxon>Pseudomonadota</taxon>
        <taxon>Betaproteobacteria</taxon>
        <taxon>Neisseriales</taxon>
        <taxon>Neisseriaceae</taxon>
        <taxon>Crenobacter</taxon>
    </lineage>
</organism>
<comment type="caution">
    <text evidence="5">The sequence shown here is derived from an EMBL/GenBank/DDBJ whole genome shotgun (WGS) entry which is preliminary data.</text>
</comment>
<accession>A0ABT7XMV3</accession>
<dbReference type="SUPFAM" id="SSF48008">
    <property type="entry name" value="GntR ligand-binding domain-like"/>
    <property type="match status" value="1"/>
</dbReference>
<keyword evidence="6" id="KW-1185">Reference proteome</keyword>
<dbReference type="PANTHER" id="PTHR43537:SF53">
    <property type="entry name" value="HTH-TYPE TRANSCRIPTIONAL REPRESSOR NANR"/>
    <property type="match status" value="1"/>
</dbReference>
<dbReference type="CDD" id="cd07377">
    <property type="entry name" value="WHTH_GntR"/>
    <property type="match status" value="1"/>
</dbReference>
<name>A0ABT7XMV3_9NEIS</name>
<dbReference type="Gene3D" id="1.20.120.530">
    <property type="entry name" value="GntR ligand-binding domain-like"/>
    <property type="match status" value="1"/>
</dbReference>
<dbReference type="EMBL" id="JAUEDK010000014">
    <property type="protein sequence ID" value="MDN0075133.1"/>
    <property type="molecule type" value="Genomic_DNA"/>
</dbReference>
<sequence>MNDSLKARSLRLDDLLRSRSRRSTRNEGSTKDEQVYERIFSAIIAHRLRPGDRLPEDALAETFEVSRTVIRKVLQRLAHERLVNIQAKRGAMVSKPTVEEARNVFAARRLIETGVMDQVVDRLTPAALEELRELTRAEDRALEAGNQRLALQLSGEFHQRLLDVAGNEELSTFLAQLLSRSSLIIAVYGPGWKGASHCESHTVLLNELEAGNVDALRQTMGEHLDELEAALNMEAVDADLPDFKRIFNGILD</sequence>
<keyword evidence="2" id="KW-0238">DNA-binding</keyword>
<dbReference type="InterPro" id="IPR000524">
    <property type="entry name" value="Tscrpt_reg_HTH_GntR"/>
</dbReference>